<dbReference type="PANTHER" id="PTHR43685">
    <property type="entry name" value="GLYCOSYLTRANSFERASE"/>
    <property type="match status" value="1"/>
</dbReference>
<dbReference type="OrthoDB" id="6713581at2"/>
<keyword evidence="2" id="KW-0808">Transferase</keyword>
<dbReference type="CDD" id="cd00761">
    <property type="entry name" value="Glyco_tranf_GTA_type"/>
    <property type="match status" value="1"/>
</dbReference>
<dbReference type="EMBL" id="VDCQ01000015">
    <property type="protein sequence ID" value="TNJ65875.1"/>
    <property type="molecule type" value="Genomic_DNA"/>
</dbReference>
<evidence type="ECO:0000313" key="2">
    <source>
        <dbReference type="EMBL" id="TNJ65875.1"/>
    </source>
</evidence>
<dbReference type="InterPro" id="IPR029044">
    <property type="entry name" value="Nucleotide-diphossugar_trans"/>
</dbReference>
<dbReference type="InterPro" id="IPR001173">
    <property type="entry name" value="Glyco_trans_2-like"/>
</dbReference>
<gene>
    <name evidence="2" type="ORF">FE784_13225</name>
</gene>
<comment type="caution">
    <text evidence="2">The sequence shown here is derived from an EMBL/GenBank/DDBJ whole genome shotgun (WGS) entry which is preliminary data.</text>
</comment>
<dbReference type="RefSeq" id="WP_139602675.1">
    <property type="nucleotide sequence ID" value="NZ_VDCQ01000015.1"/>
</dbReference>
<dbReference type="Gene3D" id="3.90.550.10">
    <property type="entry name" value="Spore Coat Polysaccharide Biosynthesis Protein SpsA, Chain A"/>
    <property type="match status" value="1"/>
</dbReference>
<feature type="domain" description="Glycosyltransferase 2-like" evidence="1">
    <location>
        <begin position="13"/>
        <end position="121"/>
    </location>
</feature>
<evidence type="ECO:0000313" key="3">
    <source>
        <dbReference type="Proteomes" id="UP000307943"/>
    </source>
</evidence>
<dbReference type="Pfam" id="PF00535">
    <property type="entry name" value="Glycos_transf_2"/>
    <property type="match status" value="1"/>
</dbReference>
<evidence type="ECO:0000259" key="1">
    <source>
        <dbReference type="Pfam" id="PF00535"/>
    </source>
</evidence>
<dbReference type="PANTHER" id="PTHR43685:SF2">
    <property type="entry name" value="GLYCOSYLTRANSFERASE 2-LIKE DOMAIN-CONTAINING PROTEIN"/>
    <property type="match status" value="1"/>
</dbReference>
<sequence>MSLKANRPQGVSVITCTNRPQFFGMLIANYRRQRFERRELIVVLNKDSMDLSEYRRKVSSYRHISVYKVPEKFTLGSCLNYGIGKAKFPIIAKFDDDDYYAPNYLVEQVRALRRTGADIVGKGAHLKFFEGKRLLAITTPSQRNKYVKDVAGGTLLFRRRLHNHVRFADRTLGEDTNFLQRSRSKGYRLYATSPYNFVGIRRANKKSHTWTLSDNIVMKGSLFVARTTRYRKWANRPVANKG</sequence>
<dbReference type="InterPro" id="IPR050834">
    <property type="entry name" value="Glycosyltransf_2"/>
</dbReference>
<accession>A0A5C4TAE1</accession>
<protein>
    <submittedName>
        <fullName evidence="2">Glycosyltransferase family 2 protein</fullName>
    </submittedName>
</protein>
<dbReference type="AlphaFoldDB" id="A0A5C4TAE1"/>
<name>A0A5C4TAE1_9BACL</name>
<dbReference type="Proteomes" id="UP000307943">
    <property type="component" value="Unassembled WGS sequence"/>
</dbReference>
<organism evidence="2 3">
    <name type="scientific">Paenibacillus hemerocallicola</name>
    <dbReference type="NCBI Taxonomy" id="1172614"/>
    <lineage>
        <taxon>Bacteria</taxon>
        <taxon>Bacillati</taxon>
        <taxon>Bacillota</taxon>
        <taxon>Bacilli</taxon>
        <taxon>Bacillales</taxon>
        <taxon>Paenibacillaceae</taxon>
        <taxon>Paenibacillus</taxon>
    </lineage>
</organism>
<dbReference type="GO" id="GO:0016740">
    <property type="term" value="F:transferase activity"/>
    <property type="evidence" value="ECO:0007669"/>
    <property type="project" value="UniProtKB-KW"/>
</dbReference>
<reference evidence="2 3" key="1">
    <citation type="submission" date="2019-05" db="EMBL/GenBank/DDBJ databases">
        <title>We sequenced the genome of Paenibacillus hemerocallicola KCTC 33185 for further insight into its adaptation and study the phylogeny of Paenibacillus.</title>
        <authorList>
            <person name="Narsing Rao M.P."/>
        </authorList>
    </citation>
    <scope>NUCLEOTIDE SEQUENCE [LARGE SCALE GENOMIC DNA]</scope>
    <source>
        <strain evidence="2 3">KCTC 33185</strain>
    </source>
</reference>
<dbReference type="SUPFAM" id="SSF53448">
    <property type="entry name" value="Nucleotide-diphospho-sugar transferases"/>
    <property type="match status" value="1"/>
</dbReference>
<keyword evidence="3" id="KW-1185">Reference proteome</keyword>
<proteinExistence type="predicted"/>